<feature type="region of interest" description="Disordered" evidence="1">
    <location>
        <begin position="674"/>
        <end position="708"/>
    </location>
</feature>
<evidence type="ECO:0000313" key="3">
    <source>
        <dbReference type="Proteomes" id="UP000054516"/>
    </source>
</evidence>
<reference evidence="2" key="1">
    <citation type="submission" date="2016-03" db="EMBL/GenBank/DDBJ databases">
        <title>Draft genome sequence of Rosellinia necatrix.</title>
        <authorList>
            <person name="Kanematsu S."/>
        </authorList>
    </citation>
    <scope>NUCLEOTIDE SEQUENCE [LARGE SCALE GENOMIC DNA]</scope>
    <source>
        <strain evidence="2">W97</strain>
    </source>
</reference>
<accession>A0A1S7UJD4</accession>
<dbReference type="InterPro" id="IPR022025">
    <property type="entry name" value="Amidoligase_2"/>
</dbReference>
<feature type="region of interest" description="Disordered" evidence="1">
    <location>
        <begin position="456"/>
        <end position="493"/>
    </location>
</feature>
<keyword evidence="3" id="KW-1185">Reference proteome</keyword>
<evidence type="ECO:0000313" key="2">
    <source>
        <dbReference type="EMBL" id="GAP83375.2"/>
    </source>
</evidence>
<feature type="compositionally biased region" description="Polar residues" evidence="1">
    <location>
        <begin position="537"/>
        <end position="589"/>
    </location>
</feature>
<dbReference type="OMA" id="NECINAF"/>
<dbReference type="Pfam" id="PF12224">
    <property type="entry name" value="Amidoligase_2"/>
    <property type="match status" value="1"/>
</dbReference>
<name>A0A1S7UJD4_ROSNE</name>
<dbReference type="EMBL" id="DF977447">
    <property type="protein sequence ID" value="GAP83375.2"/>
    <property type="molecule type" value="Genomic_DNA"/>
</dbReference>
<dbReference type="AlphaFoldDB" id="A0A1S7UJD4"/>
<sequence length="929" mass="102209">MAPNQEAKSFTVPVGTRLSQGVELEFLVAYLFTSDVDPDEQNQSSLAPILRIEADDDADPDAIDEVVEEHIRTTLRNHGLRVRDHSRAKEDGPSYLIDLDEWDVGTDLTVRRGIEESELSRMKLGEYQWLGVELRSPARWDRPDAYDEIQFVVNLLKAKYRVRVNPSCGLHVHVGNGSRYFDARTLKRVGAFFFAADPMLSRLHAPWRRAGLNFSNSIRYGSQLACTRGMKAADADKLVMVEASAIEMEDLEGFALETMPVVPWSDRSREEVDFGGREKWKQYADARVRDGPYLTLSEDPSLSISSETSGDSITTQSGSPSPATPSDSDGGGAYYRRFQKLMGTPRFQKLCLEELGHRNTESLEHEESYALLFLDQCEELFGSRPVDELSDPEFYEVVLACAPYLEVTRSGWDWDHGTSMFTMRESQFLKLFHPRPIGCTPWENVIANMDRVGQLRRSKAEEEASQDLEHNTNDAAAPEGAVSSKDDAEDGPDRITKRLYDRLDELMEQPTFPLEFVDKLLEVTPSEGLAASGGQGMSSTVSSAQITNPESSKSGDAFTNTEIIPSSTVSSPAQMDNSGNLTDSSSDSNISEERQRQPARPFSSSPYTSDSSPDHTDRGRGFKPPAFMKRRQRLAPQPTGSPPGTSDSSDDSTPPASENSSLFATVASWVETGEKAAGSGGDDDDDDDDDDNAHVNNYPKLRPHDPSRLPESYIRHISSEANLGPDHWQRISWLPRPGGLGTPDPATMHPAEAIIGTRAGAGPGGICECGGHAVTDTRAGLATILGVGSGAAVAAALDSPHYGARLNYNLTHYAVDVLSSERHGCGAKRTLEFREAAGSLDAELVVTLTRVAAGVVRFCRDAGVDRFLEVLERVVREEERQRRVKDGDEEDEDREDGGVYDVCDLLEDMGLFAEAAVIRRREAVFGPPR</sequence>
<dbReference type="OrthoDB" id="412402at2759"/>
<dbReference type="PANTHER" id="PTHR36847:SF1">
    <property type="entry name" value="AMIDOLIGASE ENZYME"/>
    <property type="match status" value="1"/>
</dbReference>
<feature type="compositionally biased region" description="Polar residues" evidence="1">
    <location>
        <begin position="298"/>
        <end position="327"/>
    </location>
</feature>
<gene>
    <name evidence="2" type="ORF">SAMD00023353_0202740</name>
</gene>
<protein>
    <recommendedName>
        <fullName evidence="4">Amidoligase enzyme</fullName>
    </recommendedName>
</protein>
<proteinExistence type="predicted"/>
<feature type="region of interest" description="Disordered" evidence="1">
    <location>
        <begin position="528"/>
        <end position="659"/>
    </location>
</feature>
<feature type="compositionally biased region" description="Low complexity" evidence="1">
    <location>
        <begin position="642"/>
        <end position="655"/>
    </location>
</feature>
<feature type="compositionally biased region" description="Basic and acidic residues" evidence="1">
    <location>
        <begin position="458"/>
        <end position="472"/>
    </location>
</feature>
<dbReference type="STRING" id="77044.A0A1S7UJD4"/>
<feature type="region of interest" description="Disordered" evidence="1">
    <location>
        <begin position="298"/>
        <end position="330"/>
    </location>
</feature>
<evidence type="ECO:0000256" key="1">
    <source>
        <dbReference type="SAM" id="MobiDB-lite"/>
    </source>
</evidence>
<feature type="compositionally biased region" description="Acidic residues" evidence="1">
    <location>
        <begin position="681"/>
        <end position="691"/>
    </location>
</feature>
<organism evidence="2">
    <name type="scientific">Rosellinia necatrix</name>
    <name type="common">White root-rot fungus</name>
    <dbReference type="NCBI Taxonomy" id="77044"/>
    <lineage>
        <taxon>Eukaryota</taxon>
        <taxon>Fungi</taxon>
        <taxon>Dikarya</taxon>
        <taxon>Ascomycota</taxon>
        <taxon>Pezizomycotina</taxon>
        <taxon>Sordariomycetes</taxon>
        <taxon>Xylariomycetidae</taxon>
        <taxon>Xylariales</taxon>
        <taxon>Xylariaceae</taxon>
        <taxon>Rosellinia</taxon>
    </lineage>
</organism>
<dbReference type="PANTHER" id="PTHR36847">
    <property type="entry name" value="AMIDOLIGASE ENZYME"/>
    <property type="match status" value="1"/>
</dbReference>
<evidence type="ECO:0008006" key="4">
    <source>
        <dbReference type="Google" id="ProtNLM"/>
    </source>
</evidence>
<dbReference type="Proteomes" id="UP000054516">
    <property type="component" value="Unassembled WGS sequence"/>
</dbReference>